<keyword evidence="8" id="KW-1185">Reference proteome</keyword>
<dbReference type="Gene3D" id="3.50.50.60">
    <property type="entry name" value="FAD/NAD(P)-binding domain"/>
    <property type="match status" value="2"/>
</dbReference>
<dbReference type="EMBL" id="BJVI01000007">
    <property type="protein sequence ID" value="GEL17243.1"/>
    <property type="molecule type" value="Genomic_DNA"/>
</dbReference>
<proteinExistence type="predicted"/>
<dbReference type="GO" id="GO:0033765">
    <property type="term" value="F:steroid dehydrogenase activity, acting on the CH-CH group of donors"/>
    <property type="evidence" value="ECO:0007669"/>
    <property type="project" value="UniProtKB-ARBA"/>
</dbReference>
<name>A0A511CYB9_9PSEU</name>
<gene>
    <name evidence="7" type="ORF">PA7_10800</name>
</gene>
<dbReference type="SUPFAM" id="SSF51905">
    <property type="entry name" value="FAD/NAD(P)-binding domain"/>
    <property type="match status" value="1"/>
</dbReference>
<keyword evidence="2" id="KW-0285">Flavoprotein</keyword>
<evidence type="ECO:0000313" key="8">
    <source>
        <dbReference type="Proteomes" id="UP000321328"/>
    </source>
</evidence>
<dbReference type="InterPro" id="IPR050315">
    <property type="entry name" value="FAD-oxidoreductase_2"/>
</dbReference>
<dbReference type="OrthoDB" id="9813348at2"/>
<dbReference type="InterPro" id="IPR027477">
    <property type="entry name" value="Succ_DH/fumarate_Rdtase_cat_sf"/>
</dbReference>
<dbReference type="InterPro" id="IPR036188">
    <property type="entry name" value="FAD/NAD-bd_sf"/>
</dbReference>
<dbReference type="SUPFAM" id="SSF56425">
    <property type="entry name" value="Succinate dehydrogenase/fumarate reductase flavoprotein, catalytic domain"/>
    <property type="match status" value="1"/>
</dbReference>
<dbReference type="Proteomes" id="UP000321328">
    <property type="component" value="Unassembled WGS sequence"/>
</dbReference>
<accession>A0A511CYB9</accession>
<comment type="cofactor">
    <cofactor evidence="1">
        <name>FAD</name>
        <dbReference type="ChEBI" id="CHEBI:57692"/>
    </cofactor>
</comment>
<dbReference type="GO" id="GO:0008202">
    <property type="term" value="P:steroid metabolic process"/>
    <property type="evidence" value="ECO:0007669"/>
    <property type="project" value="UniProtKB-ARBA"/>
</dbReference>
<dbReference type="Pfam" id="PF00890">
    <property type="entry name" value="FAD_binding_2"/>
    <property type="match status" value="1"/>
</dbReference>
<feature type="domain" description="FAD-dependent oxidoreductase 2 FAD-binding" evidence="6">
    <location>
        <begin position="9"/>
        <end position="494"/>
    </location>
</feature>
<dbReference type="PANTHER" id="PTHR43400">
    <property type="entry name" value="FUMARATE REDUCTASE"/>
    <property type="match status" value="1"/>
</dbReference>
<evidence type="ECO:0000256" key="1">
    <source>
        <dbReference type="ARBA" id="ARBA00001974"/>
    </source>
</evidence>
<dbReference type="AlphaFoldDB" id="A0A511CYB9"/>
<evidence type="ECO:0000259" key="6">
    <source>
        <dbReference type="Pfam" id="PF00890"/>
    </source>
</evidence>
<keyword evidence="3" id="KW-0274">FAD</keyword>
<sequence length="532" mass="57136">MISWDAEFDFVTIGGGIGGLASAIVAHEAGLTVLVLEKSDQVGGVAALSLGQVWVAGNDCEAELGIADSPRRGQDYMMWVGGGFSMPDHARTYCERAPGVVRFFRDRAGIRWRLWRGQPDYYYPEAPGSMAEGRCLEVEPYPGRCLGQWAASTRDSNRMRLTNEEKRGSVPAGVAERREADDIRTLGGGLAGYLVGGALSRGIQMWTEAATTELVREHGRAVGLRVRVGGKQVKVRARCGILLATSGYDWNADLASSFDARPGGASLTMPEVTGDHLRLAGMLGAKPVFSAARPQWVDHRFRVGTTLPRLKTELPHAIMVNRHGRRFCDESFGPSYTAALSNVDVDQPCLANQPFWGVFDDHYRRHYGVGPWGPADELPAEVVSASTPEGLAEKAGFDPEGFADELAVFNPAASEGRDDRFRRGSRPVAVGKGDGTAPHPLLGPIDTAPYYAVELRSVSIGIPNVGLAADLNGRVLDWSNKPIPGLYVTGNSMALHEMGTGYQSGYANMRAMIFGSLAACDAAGVDPETLGL</sequence>
<evidence type="ECO:0000256" key="2">
    <source>
        <dbReference type="ARBA" id="ARBA00022630"/>
    </source>
</evidence>
<feature type="region of interest" description="Disordered" evidence="5">
    <location>
        <begin position="414"/>
        <end position="435"/>
    </location>
</feature>
<protein>
    <submittedName>
        <fullName evidence="7">FAD-binding protein</fullName>
    </submittedName>
</protein>
<dbReference type="RefSeq" id="WP_028928624.1">
    <property type="nucleotide sequence ID" value="NZ_AUII01000001.1"/>
</dbReference>
<evidence type="ECO:0000256" key="4">
    <source>
        <dbReference type="ARBA" id="ARBA00023002"/>
    </source>
</evidence>
<organism evidence="7 8">
    <name type="scientific">Pseudonocardia asaccharolytica DSM 44247 = NBRC 16224</name>
    <dbReference type="NCBI Taxonomy" id="1123024"/>
    <lineage>
        <taxon>Bacteria</taxon>
        <taxon>Bacillati</taxon>
        <taxon>Actinomycetota</taxon>
        <taxon>Actinomycetes</taxon>
        <taxon>Pseudonocardiales</taxon>
        <taxon>Pseudonocardiaceae</taxon>
        <taxon>Pseudonocardia</taxon>
    </lineage>
</organism>
<comment type="caution">
    <text evidence="7">The sequence shown here is derived from an EMBL/GenBank/DDBJ whole genome shotgun (WGS) entry which is preliminary data.</text>
</comment>
<dbReference type="PANTHER" id="PTHR43400:SF10">
    <property type="entry name" value="3-OXOSTEROID 1-DEHYDROGENASE"/>
    <property type="match status" value="1"/>
</dbReference>
<evidence type="ECO:0000256" key="5">
    <source>
        <dbReference type="SAM" id="MobiDB-lite"/>
    </source>
</evidence>
<dbReference type="InterPro" id="IPR003953">
    <property type="entry name" value="FAD-dep_OxRdtase_2_FAD-bd"/>
</dbReference>
<evidence type="ECO:0000313" key="7">
    <source>
        <dbReference type="EMBL" id="GEL17243.1"/>
    </source>
</evidence>
<reference evidence="7 8" key="1">
    <citation type="submission" date="2019-07" db="EMBL/GenBank/DDBJ databases">
        <title>Whole genome shotgun sequence of Pseudonocardia asaccharolytica NBRC 16224.</title>
        <authorList>
            <person name="Hosoyama A."/>
            <person name="Uohara A."/>
            <person name="Ohji S."/>
            <person name="Ichikawa N."/>
        </authorList>
    </citation>
    <scope>NUCLEOTIDE SEQUENCE [LARGE SCALE GENOMIC DNA]</scope>
    <source>
        <strain evidence="7 8">NBRC 16224</strain>
    </source>
</reference>
<evidence type="ECO:0000256" key="3">
    <source>
        <dbReference type="ARBA" id="ARBA00022827"/>
    </source>
</evidence>
<keyword evidence="4" id="KW-0560">Oxidoreductase</keyword>
<dbReference type="STRING" id="1123024.GCA_000423625_00377"/>